<sequence length="73" mass="7856">MTATPDPGQDAPEGPAPAAETRQPLPREGRVDALAGPQPDGIPMTGEEDPLVEVEQFSEAVRRFSESERDRKA</sequence>
<gene>
    <name evidence="2" type="ORF">DD559_00090</name>
</gene>
<reference evidence="2 3" key="1">
    <citation type="submission" date="2018-05" db="EMBL/GenBank/DDBJ databases">
        <title>Description of Sphingomonas pokkalii sp nov, isolated from the rhizosphere of saline tolerant pokkali rice and its draft genome analysis.</title>
        <authorList>
            <person name="Menon R."/>
            <person name="Kumari S."/>
            <person name="Rameshkumar N."/>
        </authorList>
    </citation>
    <scope>NUCLEOTIDE SEQUENCE [LARGE SCALE GENOMIC DNA]</scope>
    <source>
        <strain evidence="2 3">L3B27</strain>
    </source>
</reference>
<name>A0A2U0S9D0_9SPHN</name>
<evidence type="ECO:0000313" key="2">
    <source>
        <dbReference type="EMBL" id="PVX27944.1"/>
    </source>
</evidence>
<organism evidence="2 3">
    <name type="scientific">Sphingomonas pokkalii</name>
    <dbReference type="NCBI Taxonomy" id="2175090"/>
    <lineage>
        <taxon>Bacteria</taxon>
        <taxon>Pseudomonadati</taxon>
        <taxon>Pseudomonadota</taxon>
        <taxon>Alphaproteobacteria</taxon>
        <taxon>Sphingomonadales</taxon>
        <taxon>Sphingomonadaceae</taxon>
        <taxon>Sphingomonas</taxon>
    </lineage>
</organism>
<dbReference type="EMBL" id="QENQ01000001">
    <property type="protein sequence ID" value="PVX27944.1"/>
    <property type="molecule type" value="Genomic_DNA"/>
</dbReference>
<comment type="caution">
    <text evidence="2">The sequence shown here is derived from an EMBL/GenBank/DDBJ whole genome shotgun (WGS) entry which is preliminary data.</text>
</comment>
<dbReference type="Proteomes" id="UP000245890">
    <property type="component" value="Unassembled WGS sequence"/>
</dbReference>
<evidence type="ECO:0000313" key="3">
    <source>
        <dbReference type="Proteomes" id="UP000245890"/>
    </source>
</evidence>
<dbReference type="RefSeq" id="WP_116467400.1">
    <property type="nucleotide sequence ID" value="NZ_QENQ01000001.1"/>
</dbReference>
<keyword evidence="3" id="KW-1185">Reference proteome</keyword>
<proteinExistence type="predicted"/>
<protein>
    <submittedName>
        <fullName evidence="2">Uncharacterized protein</fullName>
    </submittedName>
</protein>
<evidence type="ECO:0000256" key="1">
    <source>
        <dbReference type="SAM" id="MobiDB-lite"/>
    </source>
</evidence>
<dbReference type="OrthoDB" id="7574504at2"/>
<feature type="region of interest" description="Disordered" evidence="1">
    <location>
        <begin position="1"/>
        <end position="52"/>
    </location>
</feature>
<dbReference type="AlphaFoldDB" id="A0A2U0S9D0"/>
<accession>A0A2U0S9D0</accession>